<proteinExistence type="predicted"/>
<evidence type="ECO:0000313" key="4">
    <source>
        <dbReference type="Proteomes" id="UP000611762"/>
    </source>
</evidence>
<evidence type="ECO:0000259" key="2">
    <source>
        <dbReference type="Pfam" id="PF14018"/>
    </source>
</evidence>
<dbReference type="Proteomes" id="UP000611762">
    <property type="component" value="Unassembled WGS sequence"/>
</dbReference>
<feature type="transmembrane region" description="Helical" evidence="1">
    <location>
        <begin position="7"/>
        <end position="26"/>
    </location>
</feature>
<name>A0A926DMF3_9FIRM</name>
<keyword evidence="1" id="KW-0812">Transmembrane</keyword>
<keyword evidence="4" id="KW-1185">Reference proteome</keyword>
<keyword evidence="1" id="KW-0472">Membrane</keyword>
<feature type="transmembrane region" description="Helical" evidence="1">
    <location>
        <begin position="46"/>
        <end position="64"/>
    </location>
</feature>
<sequence>MQRREIAISIVLSVITCGIYGIYWFIKLNDEINYLADDRMATTGGMAFLFSILSCGIYLFYWMYKMGEKLDGIYINKGWPAQSRGILYLILSFFGLSIVSYALMQDSVNKAIAA</sequence>
<keyword evidence="1" id="KW-1133">Transmembrane helix</keyword>
<organism evidence="3 4">
    <name type="scientific">Congzhengia minquanensis</name>
    <dbReference type="NCBI Taxonomy" id="2763657"/>
    <lineage>
        <taxon>Bacteria</taxon>
        <taxon>Bacillati</taxon>
        <taxon>Bacillota</taxon>
        <taxon>Clostridia</taxon>
        <taxon>Eubacteriales</taxon>
        <taxon>Oscillospiraceae</taxon>
        <taxon>Congzhengia</taxon>
    </lineage>
</organism>
<feature type="domain" description="DUF4234" evidence="2">
    <location>
        <begin position="4"/>
        <end position="71"/>
    </location>
</feature>
<reference evidence="3" key="1">
    <citation type="submission" date="2020-08" db="EMBL/GenBank/DDBJ databases">
        <title>Genome public.</title>
        <authorList>
            <person name="Liu C."/>
            <person name="Sun Q."/>
        </authorList>
    </citation>
    <scope>NUCLEOTIDE SEQUENCE</scope>
    <source>
        <strain evidence="3">H8</strain>
    </source>
</reference>
<gene>
    <name evidence="3" type="ORF">H8698_05985</name>
</gene>
<dbReference type="Pfam" id="PF14018">
    <property type="entry name" value="DUF4234"/>
    <property type="match status" value="1"/>
</dbReference>
<comment type="caution">
    <text evidence="3">The sequence shown here is derived from an EMBL/GenBank/DDBJ whole genome shotgun (WGS) entry which is preliminary data.</text>
</comment>
<evidence type="ECO:0000313" key="3">
    <source>
        <dbReference type="EMBL" id="MBC8540521.1"/>
    </source>
</evidence>
<accession>A0A926DMF3</accession>
<feature type="transmembrane region" description="Helical" evidence="1">
    <location>
        <begin position="85"/>
        <end position="104"/>
    </location>
</feature>
<dbReference type="AlphaFoldDB" id="A0A926DMF3"/>
<dbReference type="InterPro" id="IPR025328">
    <property type="entry name" value="DUF4234"/>
</dbReference>
<evidence type="ECO:0000256" key="1">
    <source>
        <dbReference type="SAM" id="Phobius"/>
    </source>
</evidence>
<protein>
    <submittedName>
        <fullName evidence="3">DUF4234 domain-containing protein</fullName>
    </submittedName>
</protein>
<dbReference type="EMBL" id="JACRSU010000002">
    <property type="protein sequence ID" value="MBC8540521.1"/>
    <property type="molecule type" value="Genomic_DNA"/>
</dbReference>